<dbReference type="Gene3D" id="2.60.40.1630">
    <property type="entry name" value="bacillus anthracis domain"/>
    <property type="match status" value="1"/>
</dbReference>
<gene>
    <name evidence="5" type="ORF">EJW27_04565</name>
</gene>
<feature type="domain" description="RNA polymerase sigma-70 region 2" evidence="2">
    <location>
        <begin position="24"/>
        <end position="91"/>
    </location>
</feature>
<dbReference type="InterPro" id="IPR013325">
    <property type="entry name" value="RNA_pol_sigma_r2"/>
</dbReference>
<proteinExistence type="predicted"/>
<evidence type="ECO:0000259" key="2">
    <source>
        <dbReference type="Pfam" id="PF04542"/>
    </source>
</evidence>
<dbReference type="InterPro" id="IPR025436">
    <property type="entry name" value="DUF4179"/>
</dbReference>
<feature type="transmembrane region" description="Helical" evidence="1">
    <location>
        <begin position="135"/>
        <end position="152"/>
    </location>
</feature>
<organism evidence="5 6">
    <name type="scientific">Bacillus albus</name>
    <dbReference type="NCBI Taxonomy" id="2026189"/>
    <lineage>
        <taxon>Bacteria</taxon>
        <taxon>Bacillati</taxon>
        <taxon>Bacillota</taxon>
        <taxon>Bacilli</taxon>
        <taxon>Bacillales</taxon>
        <taxon>Bacillaceae</taxon>
        <taxon>Bacillus</taxon>
        <taxon>Bacillus cereus group</taxon>
    </lineage>
</organism>
<name>A0ABN5U2X0_9BACI</name>
<protein>
    <submittedName>
        <fullName evidence="5">DUF4179 domain-containing protein</fullName>
    </submittedName>
</protein>
<dbReference type="Gene3D" id="2.60.40.1640">
    <property type="entry name" value="Conserved domain protein"/>
    <property type="match status" value="1"/>
</dbReference>
<keyword evidence="1" id="KW-1133">Transmembrane helix</keyword>
<evidence type="ECO:0000313" key="5">
    <source>
        <dbReference type="EMBL" id="AZQ46014.1"/>
    </source>
</evidence>
<feature type="domain" description="DUF5643" evidence="4">
    <location>
        <begin position="314"/>
        <end position="412"/>
    </location>
</feature>
<keyword evidence="1" id="KW-0472">Membrane</keyword>
<dbReference type="Pfam" id="PF18705">
    <property type="entry name" value="DUF5643"/>
    <property type="match status" value="1"/>
</dbReference>
<evidence type="ECO:0000256" key="1">
    <source>
        <dbReference type="SAM" id="Phobius"/>
    </source>
</evidence>
<dbReference type="Pfam" id="PF13786">
    <property type="entry name" value="DUF4179"/>
    <property type="match status" value="1"/>
</dbReference>
<keyword evidence="6" id="KW-1185">Reference proteome</keyword>
<dbReference type="SUPFAM" id="SSF88946">
    <property type="entry name" value="Sigma2 domain of RNA polymerase sigma factors"/>
    <property type="match status" value="1"/>
</dbReference>
<dbReference type="EMBL" id="CP034548">
    <property type="protein sequence ID" value="AZQ46014.1"/>
    <property type="molecule type" value="Genomic_DNA"/>
</dbReference>
<evidence type="ECO:0000313" key="6">
    <source>
        <dbReference type="Proteomes" id="UP000272492"/>
    </source>
</evidence>
<evidence type="ECO:0000259" key="3">
    <source>
        <dbReference type="Pfam" id="PF13786"/>
    </source>
</evidence>
<dbReference type="InterPro" id="IPR007627">
    <property type="entry name" value="RNA_pol_sigma70_r2"/>
</dbReference>
<keyword evidence="1" id="KW-0812">Transmembrane</keyword>
<dbReference type="Pfam" id="PF04542">
    <property type="entry name" value="Sigma70_r2"/>
    <property type="match status" value="1"/>
</dbReference>
<reference evidence="5 6" key="1">
    <citation type="submission" date="2018-12" db="EMBL/GenBank/DDBJ databases">
        <authorList>
            <person name="Wang H."/>
            <person name="Peng S."/>
            <person name="Yu X."/>
            <person name="Li X."/>
        </authorList>
    </citation>
    <scope>NUCLEOTIDE SEQUENCE [LARGE SCALE GENOMIC DNA]</scope>
    <source>
        <strain evidence="5 6">PFYN01</strain>
    </source>
</reference>
<feature type="domain" description="DUF4179" evidence="3">
    <location>
        <begin position="132"/>
        <end position="217"/>
    </location>
</feature>
<dbReference type="Proteomes" id="UP000272492">
    <property type="component" value="Chromosome"/>
</dbReference>
<sequence length="428" mass="49059">MKITEENVAMQLRKKNEKALYFIIDQYGGLIKSIIQKYLASFQDVQEECMDDVLLAIWNHIEKYDEEKNTLKNWIAAITKYKSIDYARKYTKAINDIKMDENEYEAVHLTHIEKQKIKKRIHKKIKKNKAHTKRNVAIVTSAAALFIMMMTVDMRRMIADIPLIGSKMEDYVNSRGEPLKEYKTTIGQTVYDNGVEVRLDEVMIDEGQILVNSTFKSNNVNLGGIFLPHPDVYINGKELNGSGGGGKQKVNDYTYTFFTTTNLKDSQMNPMELDGELDIQIVYRRLMPLKGKTSIKGEWGFSFKASGDKIKAETKTIPIHKHFKLENGQKIEVEDLKVSPISANLNYKMLNGTKLDVTFIGKDQDGKELKSVSGHTLSKNSYWRFEKLEDNVTKIVLTPVLTSGEEGEKKTNDRKVLTEEEFEVVIKE</sequence>
<dbReference type="InterPro" id="IPR040680">
    <property type="entry name" value="DUF5643"/>
</dbReference>
<evidence type="ECO:0000259" key="4">
    <source>
        <dbReference type="Pfam" id="PF18705"/>
    </source>
</evidence>
<accession>A0ABN5U2X0</accession>
<dbReference type="Gene3D" id="1.10.1740.10">
    <property type="match status" value="1"/>
</dbReference>